<organism evidence="1 2">
    <name type="scientific">Mycobacterium colombiense</name>
    <dbReference type="NCBI Taxonomy" id="339268"/>
    <lineage>
        <taxon>Bacteria</taxon>
        <taxon>Bacillati</taxon>
        <taxon>Actinomycetota</taxon>
        <taxon>Actinomycetes</taxon>
        <taxon>Mycobacteriales</taxon>
        <taxon>Mycobacteriaceae</taxon>
        <taxon>Mycobacterium</taxon>
        <taxon>Mycobacterium avium complex (MAC)</taxon>
    </lineage>
</organism>
<evidence type="ECO:0000313" key="2">
    <source>
        <dbReference type="Proteomes" id="UP000091846"/>
    </source>
</evidence>
<accession>A0A1A2Z0F5</accession>
<name>A0A1A2Z0F5_9MYCO</name>
<dbReference type="RefSeq" id="WP_065028162.1">
    <property type="nucleotide sequence ID" value="NZ_LZKI01000064.1"/>
</dbReference>
<dbReference type="AlphaFoldDB" id="A0A1A2Z0F5"/>
<proteinExistence type="predicted"/>
<reference evidence="1 2" key="1">
    <citation type="submission" date="2016-06" db="EMBL/GenBank/DDBJ databases">
        <authorList>
            <person name="Kjaerup R.B."/>
            <person name="Dalgaard T.S."/>
            <person name="Juul-Madsen H.R."/>
        </authorList>
    </citation>
    <scope>NUCLEOTIDE SEQUENCE [LARGE SCALE GENOMIC DNA]</scope>
    <source>
        <strain evidence="1 2">E1334</strain>
    </source>
</reference>
<sequence>MIEFDAWRNSLVRARNRGTQTLTGAVDLVAAIFRGDDTAAIMIINNTPDDDCGDLIYSCLRLCYALAQRNRTAQGLLEIQAAFFDIADEEWRVHRRNAAALISAHVRAIDALNWDDFNIVGIDPAVYHNPAAEDFNKIITNSDESLYEVLLAALKLWASLLPEVSHASIENVAAAMRIAT</sequence>
<protein>
    <submittedName>
        <fullName evidence="1">Uncharacterized protein</fullName>
    </submittedName>
</protein>
<evidence type="ECO:0000313" key="1">
    <source>
        <dbReference type="EMBL" id="OBI42987.1"/>
    </source>
</evidence>
<gene>
    <name evidence="1" type="ORF">A5708_19295</name>
</gene>
<dbReference type="Proteomes" id="UP000091846">
    <property type="component" value="Unassembled WGS sequence"/>
</dbReference>
<dbReference type="EMBL" id="LZKI01000064">
    <property type="protein sequence ID" value="OBI42987.1"/>
    <property type="molecule type" value="Genomic_DNA"/>
</dbReference>
<comment type="caution">
    <text evidence="1">The sequence shown here is derived from an EMBL/GenBank/DDBJ whole genome shotgun (WGS) entry which is preliminary data.</text>
</comment>